<accession>A0A1E3A3X5</accession>
<dbReference type="Pfam" id="PF01208">
    <property type="entry name" value="URO-D"/>
    <property type="match status" value="1"/>
</dbReference>
<dbReference type="GO" id="GO:0006779">
    <property type="term" value="P:porphyrin-containing compound biosynthetic process"/>
    <property type="evidence" value="ECO:0007669"/>
    <property type="project" value="InterPro"/>
</dbReference>
<evidence type="ECO:0000313" key="2">
    <source>
        <dbReference type="EMBL" id="ODM03091.1"/>
    </source>
</evidence>
<evidence type="ECO:0000313" key="4">
    <source>
        <dbReference type="Proteomes" id="UP000094067"/>
    </source>
</evidence>
<keyword evidence="2" id="KW-0808">Transferase</keyword>
<dbReference type="EMBL" id="MCGH01000003">
    <property type="protein sequence ID" value="ODM03091.1"/>
    <property type="molecule type" value="Genomic_DNA"/>
</dbReference>
<dbReference type="InterPro" id="IPR000257">
    <property type="entry name" value="Uroporphyrinogen_deCOase"/>
</dbReference>
<dbReference type="PANTHER" id="PTHR47099">
    <property type="entry name" value="METHYLCOBAMIDE:COM METHYLTRANSFERASE MTBA"/>
    <property type="match status" value="1"/>
</dbReference>
<dbReference type="RefSeq" id="WP_069154738.1">
    <property type="nucleotide sequence ID" value="NZ_MCGH01000003.1"/>
</dbReference>
<reference evidence="3 5" key="2">
    <citation type="submission" date="2016-08" db="EMBL/GenBank/DDBJ databases">
        <authorList>
            <person name="Seilhamer J.J."/>
        </authorList>
    </citation>
    <scope>NUCLEOTIDE SEQUENCE [LARGE SCALE GENOMIC DNA]</scope>
    <source>
        <strain evidence="3 5">NML150140-1</strain>
    </source>
</reference>
<dbReference type="InterPro" id="IPR052024">
    <property type="entry name" value="Methanogen_methyltrans"/>
</dbReference>
<dbReference type="InterPro" id="IPR038071">
    <property type="entry name" value="UROD/MetE-like_sf"/>
</dbReference>
<feature type="domain" description="Uroporphyrinogen decarboxylase (URO-D)" evidence="1">
    <location>
        <begin position="119"/>
        <end position="333"/>
    </location>
</feature>
<organism evidence="2 4">
    <name type="scientific">Eisenbergiella tayi</name>
    <dbReference type="NCBI Taxonomy" id="1432052"/>
    <lineage>
        <taxon>Bacteria</taxon>
        <taxon>Bacillati</taxon>
        <taxon>Bacillota</taxon>
        <taxon>Clostridia</taxon>
        <taxon>Lachnospirales</taxon>
        <taxon>Lachnospiraceae</taxon>
        <taxon>Eisenbergiella</taxon>
    </lineage>
</organism>
<dbReference type="GO" id="GO:0008168">
    <property type="term" value="F:methyltransferase activity"/>
    <property type="evidence" value="ECO:0007669"/>
    <property type="project" value="UniProtKB-KW"/>
</dbReference>
<dbReference type="EMBL" id="MEHA01000017">
    <property type="protein sequence ID" value="ODR48497.1"/>
    <property type="molecule type" value="Genomic_DNA"/>
</dbReference>
<dbReference type="Proteomes" id="UP000094067">
    <property type="component" value="Unassembled WGS sequence"/>
</dbReference>
<dbReference type="SUPFAM" id="SSF51726">
    <property type="entry name" value="UROD/MetE-like"/>
    <property type="match status" value="1"/>
</dbReference>
<dbReference type="PANTHER" id="PTHR47099:SF1">
    <property type="entry name" value="METHYLCOBAMIDE:COM METHYLTRANSFERASE MTBA"/>
    <property type="match status" value="1"/>
</dbReference>
<dbReference type="GO" id="GO:0032259">
    <property type="term" value="P:methylation"/>
    <property type="evidence" value="ECO:0007669"/>
    <property type="project" value="UniProtKB-KW"/>
</dbReference>
<sequence length="339" mass="39196">MTQRELVIAALNHEETTTIPYHIDFTGQSLEQLIAYTGNRDIGEQLGVCMNYIQYWGWPSEIEGRPGYFRDEFGVVWNRNGADKDIGVVEKPQIEDLEECDYRFPVCDEARLRREYEELVAGKGDRFTMAGFGFCMFERSWSLMGMENVLMSMIICPEELERLYDQICDYFCGLVDIALEYDIDGVYFGDDWGQQKGLIMGPDHWRRFIKPRMGRLYERVKKKGKYIVQHSCGDCHEIFPDLIEIGLDCYQTFQPEIYDIEKMKDLYGGKLAFWGGVSTQQCLPYASPEGVRAEAVRIMKALRRDGGLIIAPTHALPFDVPPENILALLDVFRNQEQYV</sequence>
<evidence type="ECO:0000259" key="1">
    <source>
        <dbReference type="Pfam" id="PF01208"/>
    </source>
</evidence>
<evidence type="ECO:0000313" key="5">
    <source>
        <dbReference type="Proteomes" id="UP000094271"/>
    </source>
</evidence>
<comment type="caution">
    <text evidence="2">The sequence shown here is derived from an EMBL/GenBank/DDBJ whole genome shotgun (WGS) entry which is preliminary data.</text>
</comment>
<gene>
    <name evidence="3" type="ORF">BEI59_20900</name>
    <name evidence="2" type="ORF">BEI61_03885</name>
</gene>
<evidence type="ECO:0000313" key="3">
    <source>
        <dbReference type="EMBL" id="ODR48497.1"/>
    </source>
</evidence>
<dbReference type="OrthoDB" id="9815759at2"/>
<keyword evidence="2" id="KW-0489">Methyltransferase</keyword>
<protein>
    <submittedName>
        <fullName evidence="2">Methylcobalamin:coenzyme M methyltransferase</fullName>
    </submittedName>
    <submittedName>
        <fullName evidence="3">Uroporphyrinogen decarboxylase</fullName>
    </submittedName>
</protein>
<dbReference type="PATRIC" id="fig|1432052.4.peg.4306"/>
<dbReference type="GO" id="GO:0004853">
    <property type="term" value="F:uroporphyrinogen decarboxylase activity"/>
    <property type="evidence" value="ECO:0007669"/>
    <property type="project" value="InterPro"/>
</dbReference>
<proteinExistence type="predicted"/>
<dbReference type="Proteomes" id="UP000094271">
    <property type="component" value="Unassembled WGS sequence"/>
</dbReference>
<name>A0A1E3A3X5_9FIRM</name>
<dbReference type="Gene3D" id="3.20.20.210">
    <property type="match status" value="1"/>
</dbReference>
<reference evidence="2 4" key="1">
    <citation type="submission" date="2016-07" db="EMBL/GenBank/DDBJ databases">
        <title>Characterization of isolates of Eisenbergiella tayi derived from blood cultures, using whole genome sequencing.</title>
        <authorList>
            <person name="Burdz T."/>
            <person name="Wiebe D."/>
            <person name="Huynh C."/>
            <person name="Bernard K."/>
        </authorList>
    </citation>
    <scope>NUCLEOTIDE SEQUENCE [LARGE SCALE GENOMIC DNA]</scope>
    <source>
        <strain evidence="2 4">NML 110608</strain>
    </source>
</reference>
<dbReference type="AlphaFoldDB" id="A0A1E3A3X5"/>